<comment type="caution">
    <text evidence="3">The sequence shown here is derived from an EMBL/GenBank/DDBJ whole genome shotgun (WGS) entry which is preliminary data.</text>
</comment>
<evidence type="ECO:0000256" key="1">
    <source>
        <dbReference type="ARBA" id="ARBA00004442"/>
    </source>
</evidence>
<dbReference type="RefSeq" id="WP_273925320.1">
    <property type="nucleotide sequence ID" value="NZ_JAQSIN010000004.1"/>
</dbReference>
<dbReference type="InterPro" id="IPR005618">
    <property type="entry name" value="OMPW"/>
</dbReference>
<dbReference type="PANTHER" id="PTHR36920">
    <property type="match status" value="1"/>
</dbReference>
<dbReference type="Gene3D" id="2.40.160.20">
    <property type="match status" value="1"/>
</dbReference>
<proteinExistence type="predicted"/>
<reference evidence="3 4" key="1">
    <citation type="submission" date="2023-02" db="EMBL/GenBank/DDBJ databases">
        <title>Bacterial whole genome sequence for Curvibacter sp. HBC28.</title>
        <authorList>
            <person name="Le V."/>
            <person name="Ko S.-R."/>
            <person name="Ahn C.-Y."/>
            <person name="Oh H.-M."/>
        </authorList>
    </citation>
    <scope>NUCLEOTIDE SEQUENCE [LARGE SCALE GENOMIC DNA]</scope>
    <source>
        <strain evidence="3 4">HBC28</strain>
    </source>
</reference>
<dbReference type="EMBL" id="JAQSIO010000001">
    <property type="protein sequence ID" value="MDD0813771.1"/>
    <property type="molecule type" value="Genomic_DNA"/>
</dbReference>
<evidence type="ECO:0000313" key="3">
    <source>
        <dbReference type="EMBL" id="MDD0813771.1"/>
    </source>
</evidence>
<feature type="signal peptide" evidence="2">
    <location>
        <begin position="1"/>
        <end position="21"/>
    </location>
</feature>
<keyword evidence="4" id="KW-1185">Reference proteome</keyword>
<name>A0ABT5MBG2_9BURK</name>
<dbReference type="Proteomes" id="UP001528672">
    <property type="component" value="Unassembled WGS sequence"/>
</dbReference>
<protein>
    <submittedName>
        <fullName evidence="3">Outer membrane beta-barrel protein</fullName>
    </submittedName>
</protein>
<feature type="chain" id="PRO_5047452162" evidence="2">
    <location>
        <begin position="22"/>
        <end position="196"/>
    </location>
</feature>
<organism evidence="3 4">
    <name type="scientific">Curvibacter microcysteis</name>
    <dbReference type="NCBI Taxonomy" id="3026419"/>
    <lineage>
        <taxon>Bacteria</taxon>
        <taxon>Pseudomonadati</taxon>
        <taxon>Pseudomonadota</taxon>
        <taxon>Betaproteobacteria</taxon>
        <taxon>Burkholderiales</taxon>
        <taxon>Comamonadaceae</taxon>
        <taxon>Curvibacter</taxon>
    </lineage>
</organism>
<evidence type="ECO:0000256" key="2">
    <source>
        <dbReference type="SAM" id="SignalP"/>
    </source>
</evidence>
<gene>
    <name evidence="3" type="ORF">PSQ39_03940</name>
</gene>
<keyword evidence="2" id="KW-0732">Signal</keyword>
<dbReference type="SUPFAM" id="SSF56925">
    <property type="entry name" value="OMPA-like"/>
    <property type="match status" value="1"/>
</dbReference>
<comment type="subcellular location">
    <subcellularLocation>
        <location evidence="1">Cell outer membrane</location>
    </subcellularLocation>
</comment>
<dbReference type="InterPro" id="IPR011250">
    <property type="entry name" value="OMP/PagP_B-barrel"/>
</dbReference>
<sequence length="196" mass="21035">MKKQVMAVAALCALMSGAAFAQQTEGPWLVRARAVNLQASNGDTTGLGLSTNNKWLPEVDFTYFFNKNIAAELILTVPQSQTLYSKGTAIGSFKHLPPTLTLQYHFDAPGFKPYVGAGINYTRLSSIKLPAGVSVDSNSFGPALQAGVDIPVGKNMYVNFDIKKVYIRTDVSAAGSKLGTFKVDPLLVGVGLGWRF</sequence>
<dbReference type="Pfam" id="PF03922">
    <property type="entry name" value="OmpW"/>
    <property type="match status" value="1"/>
</dbReference>
<evidence type="ECO:0000313" key="4">
    <source>
        <dbReference type="Proteomes" id="UP001528672"/>
    </source>
</evidence>
<dbReference type="PANTHER" id="PTHR36920:SF1">
    <property type="entry name" value="OUTER MEMBRANE PROTEIN W"/>
    <property type="match status" value="1"/>
</dbReference>
<accession>A0ABT5MBG2</accession>